<proteinExistence type="predicted"/>
<dbReference type="RefSeq" id="WP_102612078.1">
    <property type="nucleotide sequence ID" value="NZ_CADIKD010000017.1"/>
</dbReference>
<protein>
    <submittedName>
        <fullName evidence="1">Uncharacterized protein</fullName>
    </submittedName>
</protein>
<reference evidence="1 2" key="1">
    <citation type="submission" date="2018-01" db="EMBL/GenBank/DDBJ databases">
        <title>Whole genome analyses suggest that Burkholderia sensu lato contains two further novel genera in the rhizoxinica-symbiotica group Mycetohabitans gen. nov., and Trinickia gen. nov.: implications for the evolution of diazotrophy and nodulation in the Burkholderiaceae.</title>
        <authorList>
            <person name="Estrada-de los Santos P."/>
            <person name="Palmer M."/>
            <person name="Chavez-Ramirez B."/>
            <person name="Beukes C."/>
            <person name="Steenkamp E.T."/>
            <person name="Hirsch A.M."/>
            <person name="Manyaka P."/>
            <person name="Maluk M."/>
            <person name="Lafos M."/>
            <person name="Crook M."/>
            <person name="Gross E."/>
            <person name="Simon M.F."/>
            <person name="Bueno dos Reis Junior F."/>
            <person name="Poole P.S."/>
            <person name="Venter S.N."/>
            <person name="James E.K."/>
        </authorList>
    </citation>
    <scope>NUCLEOTIDE SEQUENCE [LARGE SCALE GENOMIC DNA]</scope>
    <source>
        <strain evidence="1 2">GP25-8</strain>
    </source>
</reference>
<organism evidence="1 2">
    <name type="scientific">Trinickia soli</name>
    <dbReference type="NCBI Taxonomy" id="380675"/>
    <lineage>
        <taxon>Bacteria</taxon>
        <taxon>Pseudomonadati</taxon>
        <taxon>Pseudomonadota</taxon>
        <taxon>Betaproteobacteria</taxon>
        <taxon>Burkholderiales</taxon>
        <taxon>Burkholderiaceae</taxon>
        <taxon>Trinickia</taxon>
    </lineage>
</organism>
<dbReference type="Proteomes" id="UP000235347">
    <property type="component" value="Unassembled WGS sequence"/>
</dbReference>
<evidence type="ECO:0000313" key="1">
    <source>
        <dbReference type="EMBL" id="PMS18674.1"/>
    </source>
</evidence>
<sequence>MTVPAVPTVELSEASKSKGASAAAAATQAMPAAPNQEADAAEASAFHAHMSAQSAESAPVGTVHMHRGVHETRSLDALVDHMRKETAALDARYDAAMQQMEHPAALLDTSDPVLAMVKMADFTMTTSATMQQYQFSMTMADASNGVTHSLLKNNAE</sequence>
<dbReference type="EMBL" id="PNYB01000024">
    <property type="protein sequence ID" value="PMS18674.1"/>
    <property type="molecule type" value="Genomic_DNA"/>
</dbReference>
<evidence type="ECO:0000313" key="2">
    <source>
        <dbReference type="Proteomes" id="UP000235347"/>
    </source>
</evidence>
<gene>
    <name evidence="1" type="ORF">C0Z19_22650</name>
</gene>
<dbReference type="AlphaFoldDB" id="A0A2N7VND2"/>
<comment type="caution">
    <text evidence="1">The sequence shown here is derived from an EMBL/GenBank/DDBJ whole genome shotgun (WGS) entry which is preliminary data.</text>
</comment>
<accession>A0A2N7VND2</accession>
<keyword evidence="2" id="KW-1185">Reference proteome</keyword>
<name>A0A2N7VND2_9BURK</name>